<comment type="caution">
    <text evidence="5">The sequence shown here is derived from an EMBL/GenBank/DDBJ whole genome shotgun (WGS) entry which is preliminary data.</text>
</comment>
<dbReference type="OrthoDB" id="3171430at2"/>
<keyword evidence="1" id="KW-0805">Transcription regulation</keyword>
<dbReference type="PROSITE" id="PS50043">
    <property type="entry name" value="HTH_LUXR_2"/>
    <property type="match status" value="1"/>
</dbReference>
<dbReference type="Gene3D" id="1.10.10.10">
    <property type="entry name" value="Winged helix-like DNA-binding domain superfamily/Winged helix DNA-binding domain"/>
    <property type="match status" value="1"/>
</dbReference>
<keyword evidence="3" id="KW-0804">Transcription</keyword>
<dbReference type="PANTHER" id="PTHR44688">
    <property type="entry name" value="DNA-BINDING TRANSCRIPTIONAL ACTIVATOR DEVR_DOSR"/>
    <property type="match status" value="1"/>
</dbReference>
<dbReference type="AlphaFoldDB" id="A0A8H2KAB2"/>
<reference evidence="5 6" key="1">
    <citation type="submission" date="2019-06" db="EMBL/GenBank/DDBJ databases">
        <title>Sequencing the genomes of 1000 actinobacteria strains.</title>
        <authorList>
            <person name="Klenk H.-P."/>
        </authorList>
    </citation>
    <scope>NUCLEOTIDE SEQUENCE [LARGE SCALE GENOMIC DNA]</scope>
    <source>
        <strain evidence="5 6">DSM 21947</strain>
    </source>
</reference>
<dbReference type="CDD" id="cd06170">
    <property type="entry name" value="LuxR_C_like"/>
    <property type="match status" value="1"/>
</dbReference>
<evidence type="ECO:0000259" key="4">
    <source>
        <dbReference type="PROSITE" id="PS50043"/>
    </source>
</evidence>
<evidence type="ECO:0000256" key="2">
    <source>
        <dbReference type="ARBA" id="ARBA00023125"/>
    </source>
</evidence>
<gene>
    <name evidence="5" type="ORF">FB472_1158</name>
</gene>
<dbReference type="InterPro" id="IPR036388">
    <property type="entry name" value="WH-like_DNA-bd_sf"/>
</dbReference>
<proteinExistence type="predicted"/>
<dbReference type="SUPFAM" id="SSF46894">
    <property type="entry name" value="C-terminal effector domain of the bipartite response regulators"/>
    <property type="match status" value="1"/>
</dbReference>
<dbReference type="Proteomes" id="UP000316560">
    <property type="component" value="Unassembled WGS sequence"/>
</dbReference>
<sequence length="866" mass="94596">MSQDLIRNSAFEARVDSLIAAQSLTWIRTPAGMGKRAAVAAWLRHSVVDQETIWLTLSPEAMQQRQALGAIFDAIAVANWDHASMQAIPAPGALAQRRTHARGVVQKRGRRTMLVIELGVQRLAPSELSALGAFAAESAALRILFIEDENFRSMPSSGENLADLDAHDLRVNIGAFRDEFARLNLPIADAVAARIADRHHGDFALSAALVSEVVRNPQHDVEISLATAHAHVLVEAAQQLMPEGAPTVLALLALIPEIHESHLATAVSGGRVDLELRSLQERGLLESWTTPEGEYVYRLFDSVREIVRSITLPHYLHNRQHLHLLARDYFVAIGDVGSAAQQLQHLGESNSAIDLFAAHWLSYRRLNGHDKSRELCSMFSLTDMLPHLEASAAVWLICSNSPSASIAAPYAARILGAKDSELGTLTPRARLTVHIARMLIFLDRERPELAAKVAAETTADRERVLRQEANDIGELHLEYLLAVARTALSNGAFRRAAIHYDEALALSETIRDPASTYRALSGLALTLTVNGEIAATQELINRARAPEQELDLSHSYTAAEIAWCECLTRYFTGEKPTSPAVTDSASDRPPFDDIWAPVRTLQEVQTMFQIGDNLEAAGVLRNLLSSLTAVNSLPLFRQTLADFFSRVLLASNQPGAALQALEGESSNGDHFPCFESTRALAHIARGDPFAAIEATNVCIQRGQEHANTSLMTVYVARALAFESTGLPTAAEDAFITAASIAANAGMRFNLETLAGQQLVDVRARSQILMPEATALAISVEYFEVQQSRGHPQQLTMPTIREREILGELASPLTLVEIAEKLFISKNTLKTHTGSLYRKLGVSSRQEAMDIAHTWGMGMLNPPTTDP</sequence>
<keyword evidence="6" id="KW-1185">Reference proteome</keyword>
<protein>
    <submittedName>
        <fullName evidence="5">Regulatory LuxR family protein</fullName>
    </submittedName>
</protein>
<evidence type="ECO:0000313" key="6">
    <source>
        <dbReference type="Proteomes" id="UP000316560"/>
    </source>
</evidence>
<dbReference type="InterPro" id="IPR000792">
    <property type="entry name" value="Tscrpt_reg_LuxR_C"/>
</dbReference>
<dbReference type="SMART" id="SM00421">
    <property type="entry name" value="HTH_LUXR"/>
    <property type="match status" value="1"/>
</dbReference>
<dbReference type="Gene3D" id="1.25.40.10">
    <property type="entry name" value="Tetratricopeptide repeat domain"/>
    <property type="match status" value="1"/>
</dbReference>
<evidence type="ECO:0000313" key="5">
    <source>
        <dbReference type="EMBL" id="TQO19591.1"/>
    </source>
</evidence>
<dbReference type="InterPro" id="IPR011990">
    <property type="entry name" value="TPR-like_helical_dom_sf"/>
</dbReference>
<feature type="domain" description="HTH luxR-type" evidence="4">
    <location>
        <begin position="790"/>
        <end position="855"/>
    </location>
</feature>
<evidence type="ECO:0000256" key="1">
    <source>
        <dbReference type="ARBA" id="ARBA00023015"/>
    </source>
</evidence>
<name>A0A8H2KAB2_9MICO</name>
<dbReference type="EMBL" id="VFRA01000001">
    <property type="protein sequence ID" value="TQO19591.1"/>
    <property type="molecule type" value="Genomic_DNA"/>
</dbReference>
<dbReference type="GO" id="GO:0006355">
    <property type="term" value="P:regulation of DNA-templated transcription"/>
    <property type="evidence" value="ECO:0007669"/>
    <property type="project" value="InterPro"/>
</dbReference>
<dbReference type="InterPro" id="IPR016032">
    <property type="entry name" value="Sig_transdc_resp-reg_C-effctor"/>
</dbReference>
<dbReference type="PANTHER" id="PTHR44688:SF16">
    <property type="entry name" value="DNA-BINDING TRANSCRIPTIONAL ACTIVATOR DEVR_DOSR"/>
    <property type="match status" value="1"/>
</dbReference>
<dbReference type="Pfam" id="PF00196">
    <property type="entry name" value="GerE"/>
    <property type="match status" value="1"/>
</dbReference>
<accession>A0A8H2KAB2</accession>
<evidence type="ECO:0000256" key="3">
    <source>
        <dbReference type="ARBA" id="ARBA00023163"/>
    </source>
</evidence>
<dbReference type="GO" id="GO:0003677">
    <property type="term" value="F:DNA binding"/>
    <property type="evidence" value="ECO:0007669"/>
    <property type="project" value="UniProtKB-KW"/>
</dbReference>
<organism evidence="5 6">
    <name type="scientific">Rhodoglobus vestalii</name>
    <dbReference type="NCBI Taxonomy" id="193384"/>
    <lineage>
        <taxon>Bacteria</taxon>
        <taxon>Bacillati</taxon>
        <taxon>Actinomycetota</taxon>
        <taxon>Actinomycetes</taxon>
        <taxon>Micrococcales</taxon>
        <taxon>Microbacteriaceae</taxon>
        <taxon>Rhodoglobus</taxon>
    </lineage>
</organism>
<keyword evidence="2" id="KW-0238">DNA-binding</keyword>